<keyword evidence="2" id="KW-1185">Reference proteome</keyword>
<dbReference type="EMBL" id="ML977311">
    <property type="protein sequence ID" value="KAF2122112.1"/>
    <property type="molecule type" value="Genomic_DNA"/>
</dbReference>
<name>A0A6A5ZQZ5_9PLEO</name>
<dbReference type="AlphaFoldDB" id="A0A6A5ZQZ5"/>
<dbReference type="Proteomes" id="UP000799770">
    <property type="component" value="Unassembled WGS sequence"/>
</dbReference>
<evidence type="ECO:0000313" key="1">
    <source>
        <dbReference type="EMBL" id="KAF2122112.1"/>
    </source>
</evidence>
<sequence>MNTSGYFQAFTKTEWTPNKEPIRMHTRKIDLEALDSTTYCPPEARESRKAEHASDAECDISCESPDDALSGRFGPIKPAGTQHSRPVYPSWLWIPLTYAYVLGEQLLDPYFQTAILGAMGSVRRVSKTVPELAQVGILYDGTPPGSDGRKRFAEHYAQFSDRSRTFRDTAREAGEEFVEDLLRAFVKERDSMTAEWMRSPSMYHEVVLSAHGFYSDCIIYNTKNLLFRRLKRSLNAFEGHYNEFSGLL</sequence>
<proteinExistence type="predicted"/>
<evidence type="ECO:0000313" key="2">
    <source>
        <dbReference type="Proteomes" id="UP000799770"/>
    </source>
</evidence>
<organism evidence="1 2">
    <name type="scientific">Lophiotrema nucula</name>
    <dbReference type="NCBI Taxonomy" id="690887"/>
    <lineage>
        <taxon>Eukaryota</taxon>
        <taxon>Fungi</taxon>
        <taxon>Dikarya</taxon>
        <taxon>Ascomycota</taxon>
        <taxon>Pezizomycotina</taxon>
        <taxon>Dothideomycetes</taxon>
        <taxon>Pleosporomycetidae</taxon>
        <taxon>Pleosporales</taxon>
        <taxon>Lophiotremataceae</taxon>
        <taxon>Lophiotrema</taxon>
    </lineage>
</organism>
<protein>
    <submittedName>
        <fullName evidence="1">Uncharacterized protein</fullName>
    </submittedName>
</protein>
<reference evidence="1" key="1">
    <citation type="journal article" date="2020" name="Stud. Mycol.">
        <title>101 Dothideomycetes genomes: a test case for predicting lifestyles and emergence of pathogens.</title>
        <authorList>
            <person name="Haridas S."/>
            <person name="Albert R."/>
            <person name="Binder M."/>
            <person name="Bloem J."/>
            <person name="Labutti K."/>
            <person name="Salamov A."/>
            <person name="Andreopoulos B."/>
            <person name="Baker S."/>
            <person name="Barry K."/>
            <person name="Bills G."/>
            <person name="Bluhm B."/>
            <person name="Cannon C."/>
            <person name="Castanera R."/>
            <person name="Culley D."/>
            <person name="Daum C."/>
            <person name="Ezra D."/>
            <person name="Gonzalez J."/>
            <person name="Henrissat B."/>
            <person name="Kuo A."/>
            <person name="Liang C."/>
            <person name="Lipzen A."/>
            <person name="Lutzoni F."/>
            <person name="Magnuson J."/>
            <person name="Mondo S."/>
            <person name="Nolan M."/>
            <person name="Ohm R."/>
            <person name="Pangilinan J."/>
            <person name="Park H.-J."/>
            <person name="Ramirez L."/>
            <person name="Alfaro M."/>
            <person name="Sun H."/>
            <person name="Tritt A."/>
            <person name="Yoshinaga Y."/>
            <person name="Zwiers L.-H."/>
            <person name="Turgeon B."/>
            <person name="Goodwin S."/>
            <person name="Spatafora J."/>
            <person name="Crous P."/>
            <person name="Grigoriev I."/>
        </authorList>
    </citation>
    <scope>NUCLEOTIDE SEQUENCE</scope>
    <source>
        <strain evidence="1">CBS 627.86</strain>
    </source>
</reference>
<accession>A0A6A5ZQZ5</accession>
<gene>
    <name evidence="1" type="ORF">BDV96DRAFT_627269</name>
</gene>